<evidence type="ECO:0000259" key="1">
    <source>
        <dbReference type="Pfam" id="PF04446"/>
    </source>
</evidence>
<dbReference type="InterPro" id="IPR007537">
    <property type="entry name" value="tRNAHis_GuaTrfase_Thg1"/>
</dbReference>
<dbReference type="InterPro" id="IPR038469">
    <property type="entry name" value="tRNAHis_GuaTrfase_Thg1_sf"/>
</dbReference>
<name>A0A1V0SBU9_9VIRU</name>
<keyword evidence="2" id="KW-0808">Transferase</keyword>
<feature type="domain" description="tRNAHis guanylyltransferase catalytic" evidence="1">
    <location>
        <begin position="31"/>
        <end position="181"/>
    </location>
</feature>
<gene>
    <name evidence="2" type="ORF">Catovirus_2_100</name>
</gene>
<dbReference type="GO" id="GO:0006400">
    <property type="term" value="P:tRNA modification"/>
    <property type="evidence" value="ECO:0007669"/>
    <property type="project" value="InterPro"/>
</dbReference>
<organism evidence="2">
    <name type="scientific">Catovirus CTV1</name>
    <dbReference type="NCBI Taxonomy" id="1977631"/>
    <lineage>
        <taxon>Viruses</taxon>
        <taxon>Varidnaviria</taxon>
        <taxon>Bamfordvirae</taxon>
        <taxon>Nucleocytoviricota</taxon>
        <taxon>Megaviricetes</taxon>
        <taxon>Imitervirales</taxon>
        <taxon>Mimiviridae</taxon>
        <taxon>Klosneuvirinae</taxon>
        <taxon>Catovirus</taxon>
    </lineage>
</organism>
<dbReference type="Gene3D" id="3.30.70.3000">
    <property type="match status" value="1"/>
</dbReference>
<accession>A0A1V0SBU9</accession>
<dbReference type="Pfam" id="PF04446">
    <property type="entry name" value="Thg1"/>
    <property type="match status" value="1"/>
</dbReference>
<protein>
    <submittedName>
        <fullName evidence="2">tRNAHis guanylyltransferase</fullName>
    </submittedName>
</protein>
<reference evidence="2" key="1">
    <citation type="journal article" date="2017" name="Science">
        <title>Giant viruses with an expanded complement of translation system components.</title>
        <authorList>
            <person name="Schulz F."/>
            <person name="Yutin N."/>
            <person name="Ivanova N.N."/>
            <person name="Ortega D.R."/>
            <person name="Lee T.K."/>
            <person name="Vierheilig J."/>
            <person name="Daims H."/>
            <person name="Horn M."/>
            <person name="Wagner M."/>
            <person name="Jensen G.J."/>
            <person name="Kyrpides N.C."/>
            <person name="Koonin E.V."/>
            <person name="Woyke T."/>
        </authorList>
    </citation>
    <scope>NUCLEOTIDE SEQUENCE</scope>
    <source>
        <strain evidence="2">CTV1</strain>
    </source>
</reference>
<keyword evidence="2" id="KW-0548">Nucleotidyltransferase</keyword>
<dbReference type="PANTHER" id="PTHR12729">
    <property type="entry name" value="TRNA(HIS) GUANYLYLTRANSFERASE-RELATED"/>
    <property type="match status" value="1"/>
</dbReference>
<dbReference type="GO" id="GO:0008193">
    <property type="term" value="F:tRNA guanylyltransferase activity"/>
    <property type="evidence" value="ECO:0007669"/>
    <property type="project" value="InterPro"/>
</dbReference>
<dbReference type="PANTHER" id="PTHR12729:SF1">
    <property type="entry name" value="TRNAHIS GUANYLYLTRANSFERASE CATALYTIC DOMAIN-CONTAINING PROTEIN"/>
    <property type="match status" value="1"/>
</dbReference>
<dbReference type="EMBL" id="KY684084">
    <property type="protein sequence ID" value="ARF09151.1"/>
    <property type="molecule type" value="Genomic_DNA"/>
</dbReference>
<dbReference type="InterPro" id="IPR024956">
    <property type="entry name" value="tRNAHis_GuaTrfase_cat"/>
</dbReference>
<proteinExistence type="predicted"/>
<dbReference type="GO" id="GO:0000287">
    <property type="term" value="F:magnesium ion binding"/>
    <property type="evidence" value="ECO:0007669"/>
    <property type="project" value="InterPro"/>
</dbReference>
<evidence type="ECO:0000313" key="2">
    <source>
        <dbReference type="EMBL" id="ARF09151.1"/>
    </source>
</evidence>
<sequence>MLLFILFSTPILILTNYLKTEIIELSFGDRMKLLETNSESVKNVKPHQSFMVRLDGKKFSSQTNGLVKPFDSVFADAMLHTAKDLLNEYHPSTVFVQSDEITMLFNKIEQSKEGTHLFAGRVSKLLSIIAGYTSTRFTVNFYKFLNESKNVCHVDYLKKINGNGVLENATFCFDSRLIVIPDNKSYEAVNNLMWRSVHDGYRNYVSGLAYYHFSKKELENINTTQREELLNNKKNIIINEQPCHMRYGWYLKTESKNIQLLGGSGVRNYVVAKSFKIHYSSEIEQMLYTKKWNNVDSSINFEEVRELEKN</sequence>